<reference evidence="1 2" key="1">
    <citation type="journal article" date="2012" name="J. Bacteriol.">
        <title>Draft Genome Sequence of Mesorhizobium alhagi CCNWXJ12-2T, a Novel Salt-Resistant Species Isolated from the Desert of Northwestern China.</title>
        <authorList>
            <person name="Zhou M."/>
            <person name="Chen W."/>
            <person name="Chen H."/>
            <person name="Wei G."/>
        </authorList>
    </citation>
    <scope>NUCLEOTIDE SEQUENCE [LARGE SCALE GENOMIC DNA]</scope>
    <source>
        <strain evidence="1 2">CCNWXJ12-2</strain>
    </source>
</reference>
<evidence type="ECO:0000313" key="2">
    <source>
        <dbReference type="Proteomes" id="UP000003250"/>
    </source>
</evidence>
<dbReference type="EMBL" id="AHAM01000106">
    <property type="protein sequence ID" value="EHK56683.1"/>
    <property type="molecule type" value="Genomic_DNA"/>
</dbReference>
<dbReference type="Proteomes" id="UP000003250">
    <property type="component" value="Unassembled WGS sequence"/>
</dbReference>
<gene>
    <name evidence="1" type="ORF">MAXJ12_13666</name>
</gene>
<sequence>MVGFVQIFFIPFLLFHRPEWTDPVDIQPLLGTVMQRLVHYVSKWTNEKIGSENSKTT</sequence>
<name>H0HRE8_9HYPH</name>
<dbReference type="AlphaFoldDB" id="H0HRE8"/>
<organism evidence="1 2">
    <name type="scientific">Mesorhizobium alhagi CCNWXJ12-2</name>
    <dbReference type="NCBI Taxonomy" id="1107882"/>
    <lineage>
        <taxon>Bacteria</taxon>
        <taxon>Pseudomonadati</taxon>
        <taxon>Pseudomonadota</taxon>
        <taxon>Alphaproteobacteria</taxon>
        <taxon>Hyphomicrobiales</taxon>
        <taxon>Phyllobacteriaceae</taxon>
        <taxon>Allomesorhizobium</taxon>
    </lineage>
</organism>
<accession>H0HRE8</accession>
<protein>
    <submittedName>
        <fullName evidence="1">Uncharacterized protein</fullName>
    </submittedName>
</protein>
<proteinExistence type="predicted"/>
<keyword evidence="2" id="KW-1185">Reference proteome</keyword>
<dbReference type="PATRIC" id="fig|1107882.3.peg.2666"/>
<evidence type="ECO:0000313" key="1">
    <source>
        <dbReference type="EMBL" id="EHK56683.1"/>
    </source>
</evidence>